<keyword evidence="1" id="KW-0472">Membrane</keyword>
<keyword evidence="3" id="KW-1185">Reference proteome</keyword>
<dbReference type="Proteomes" id="UP000428260">
    <property type="component" value="Chromosome"/>
</dbReference>
<organism evidence="2 3">
    <name type="scientific">Maribellus comscasis</name>
    <dbReference type="NCBI Taxonomy" id="2681766"/>
    <lineage>
        <taxon>Bacteria</taxon>
        <taxon>Pseudomonadati</taxon>
        <taxon>Bacteroidota</taxon>
        <taxon>Bacteroidia</taxon>
        <taxon>Marinilabiliales</taxon>
        <taxon>Prolixibacteraceae</taxon>
        <taxon>Maribellus</taxon>
    </lineage>
</organism>
<evidence type="ECO:0000313" key="3">
    <source>
        <dbReference type="Proteomes" id="UP000428260"/>
    </source>
</evidence>
<evidence type="ECO:0000313" key="2">
    <source>
        <dbReference type="EMBL" id="QGY42115.1"/>
    </source>
</evidence>
<protein>
    <submittedName>
        <fullName evidence="2">DUF4293 family protein</fullName>
    </submittedName>
</protein>
<reference evidence="2 3" key="1">
    <citation type="submission" date="2019-11" db="EMBL/GenBank/DDBJ databases">
        <authorList>
            <person name="Zheng R.K."/>
            <person name="Sun C.M."/>
        </authorList>
    </citation>
    <scope>NUCLEOTIDE SEQUENCE [LARGE SCALE GENOMIC DNA]</scope>
    <source>
        <strain evidence="2 3">WC007</strain>
    </source>
</reference>
<name>A0A6I6JGW2_9BACT</name>
<accession>A0A6I6JGW2</accession>
<keyword evidence="1" id="KW-0812">Transmembrane</keyword>
<dbReference type="RefSeq" id="WP_158861958.1">
    <property type="nucleotide sequence ID" value="NZ_CP046401.1"/>
</dbReference>
<sequence length="147" mass="16526">MIQRIQTAYLLVAGLLVASLYKLKFAELAVNDEIYTFSAKGIFNGETLIFNGLPILIFIGVIALLHFIVIGMYKKRVRQIRITVFTIILLLGLFGMFFYFAYASFDGAKIAFKVPVAFPVVAIILDYLAIRAIGKDEALVRSLNRIR</sequence>
<feature type="transmembrane region" description="Helical" evidence="1">
    <location>
        <begin position="82"/>
        <end position="102"/>
    </location>
</feature>
<evidence type="ECO:0000256" key="1">
    <source>
        <dbReference type="SAM" id="Phobius"/>
    </source>
</evidence>
<feature type="transmembrane region" description="Helical" evidence="1">
    <location>
        <begin position="114"/>
        <end position="133"/>
    </location>
</feature>
<gene>
    <name evidence="2" type="ORF">GM418_00125</name>
</gene>
<keyword evidence="1" id="KW-1133">Transmembrane helix</keyword>
<dbReference type="Pfam" id="PF14126">
    <property type="entry name" value="DUF4293"/>
    <property type="match status" value="1"/>
</dbReference>
<dbReference type="EMBL" id="CP046401">
    <property type="protein sequence ID" value="QGY42115.1"/>
    <property type="molecule type" value="Genomic_DNA"/>
</dbReference>
<feature type="transmembrane region" description="Helical" evidence="1">
    <location>
        <begin position="49"/>
        <end position="70"/>
    </location>
</feature>
<dbReference type="InterPro" id="IPR025635">
    <property type="entry name" value="DUF4293"/>
</dbReference>
<dbReference type="AlphaFoldDB" id="A0A6I6JGW2"/>
<proteinExistence type="predicted"/>
<dbReference type="KEGG" id="mcos:GM418_00125"/>